<evidence type="ECO:0000256" key="1">
    <source>
        <dbReference type="ARBA" id="ARBA00023125"/>
    </source>
</evidence>
<dbReference type="InterPro" id="IPR025827">
    <property type="entry name" value="Zn_ribbon_recom_dom"/>
</dbReference>
<feature type="domain" description="Recombinase zinc beta ribbon" evidence="3">
    <location>
        <begin position="11"/>
        <end position="77"/>
    </location>
</feature>
<organism evidence="4 5">
    <name type="scientific">Paenibacillus monticola</name>
    <dbReference type="NCBI Taxonomy" id="2666075"/>
    <lineage>
        <taxon>Bacteria</taxon>
        <taxon>Bacillati</taxon>
        <taxon>Bacillota</taxon>
        <taxon>Bacilli</taxon>
        <taxon>Bacillales</taxon>
        <taxon>Paenibacillaceae</taxon>
        <taxon>Paenibacillus</taxon>
    </lineage>
</organism>
<dbReference type="PANTHER" id="PTHR30461:SF2">
    <property type="entry name" value="SERINE RECOMBINASE PINE-RELATED"/>
    <property type="match status" value="1"/>
</dbReference>
<sequence>MPKKRFEGEYLLTGIIRCPECGSAITASRTVNKMKDGTNVTRMYYSCGNFRSKGSSVCHANSIRKLEAEQAVTDRIKNVLVKPQLLKAIVKNVNERKVGRIKPLQAELSSSKTRIAKLKENKREYLSLYEMDQIDRDLIYERLNSINGDLDDELTRKSRLELELRGDEAEPVPYELVRSLMERFDELLRKSPFEQRKTLLHLIVKKITLDDKRMVKDVELSFNSETEKHFLSAAPSTDNMAEGAFPLSGKPFKLNHKLTIPI</sequence>
<dbReference type="Proteomes" id="UP000463051">
    <property type="component" value="Unassembled WGS sequence"/>
</dbReference>
<dbReference type="AlphaFoldDB" id="A0A7X2HAH2"/>
<proteinExistence type="predicted"/>
<dbReference type="RefSeq" id="WP_154121870.1">
    <property type="nucleotide sequence ID" value="NZ_WJXB01000013.1"/>
</dbReference>
<accession>A0A7X2HAH2</accession>
<evidence type="ECO:0000313" key="4">
    <source>
        <dbReference type="EMBL" id="MRN56386.1"/>
    </source>
</evidence>
<reference evidence="4 5" key="1">
    <citation type="submission" date="2019-11" db="EMBL/GenBank/DDBJ databases">
        <title>Paenibacillus monticola sp. nov., a novel PGPR strain isolated from mountain sample in China.</title>
        <authorList>
            <person name="Zhao Q."/>
            <person name="Li H.-P."/>
            <person name="Zhang J.-L."/>
        </authorList>
    </citation>
    <scope>NUCLEOTIDE SEQUENCE [LARGE SCALE GENOMIC DNA]</scope>
    <source>
        <strain evidence="4 5">LC-T2</strain>
    </source>
</reference>
<keyword evidence="1" id="KW-0238">DNA-binding</keyword>
<name>A0A7X2HAH2_9BACL</name>
<keyword evidence="2" id="KW-0233">DNA recombination</keyword>
<evidence type="ECO:0000256" key="2">
    <source>
        <dbReference type="ARBA" id="ARBA00023172"/>
    </source>
</evidence>
<dbReference type="PANTHER" id="PTHR30461">
    <property type="entry name" value="DNA-INVERTASE FROM LAMBDOID PROPHAGE"/>
    <property type="match status" value="1"/>
</dbReference>
<keyword evidence="5" id="KW-1185">Reference proteome</keyword>
<protein>
    <recommendedName>
        <fullName evidence="3">Recombinase zinc beta ribbon domain-containing protein</fullName>
    </recommendedName>
</protein>
<dbReference type="GO" id="GO:0000150">
    <property type="term" value="F:DNA strand exchange activity"/>
    <property type="evidence" value="ECO:0007669"/>
    <property type="project" value="TreeGrafter"/>
</dbReference>
<evidence type="ECO:0000313" key="5">
    <source>
        <dbReference type="Proteomes" id="UP000463051"/>
    </source>
</evidence>
<evidence type="ECO:0000259" key="3">
    <source>
        <dbReference type="Pfam" id="PF13408"/>
    </source>
</evidence>
<comment type="caution">
    <text evidence="4">The sequence shown here is derived from an EMBL/GenBank/DDBJ whole genome shotgun (WGS) entry which is preliminary data.</text>
</comment>
<dbReference type="InterPro" id="IPR050639">
    <property type="entry name" value="SSR_resolvase"/>
</dbReference>
<dbReference type="GO" id="GO:0003677">
    <property type="term" value="F:DNA binding"/>
    <property type="evidence" value="ECO:0007669"/>
    <property type="project" value="UniProtKB-KW"/>
</dbReference>
<dbReference type="EMBL" id="WJXB01000013">
    <property type="protein sequence ID" value="MRN56386.1"/>
    <property type="molecule type" value="Genomic_DNA"/>
</dbReference>
<gene>
    <name evidence="4" type="ORF">GJB61_25760</name>
</gene>
<dbReference type="Pfam" id="PF13408">
    <property type="entry name" value="Zn_ribbon_recom"/>
    <property type="match status" value="1"/>
</dbReference>